<evidence type="ECO:0000313" key="1">
    <source>
        <dbReference type="EMBL" id="TYB49438.1"/>
    </source>
</evidence>
<organism evidence="1 2">
    <name type="scientific">Actinomadura chibensis</name>
    <dbReference type="NCBI Taxonomy" id="392828"/>
    <lineage>
        <taxon>Bacteria</taxon>
        <taxon>Bacillati</taxon>
        <taxon>Actinomycetota</taxon>
        <taxon>Actinomycetes</taxon>
        <taxon>Streptosporangiales</taxon>
        <taxon>Thermomonosporaceae</taxon>
        <taxon>Actinomadura</taxon>
    </lineage>
</organism>
<accession>A0A5D0NZ46</accession>
<gene>
    <name evidence="1" type="ORF">FXF69_10245</name>
</gene>
<keyword evidence="2" id="KW-1185">Reference proteome</keyword>
<dbReference type="Proteomes" id="UP000323380">
    <property type="component" value="Unassembled WGS sequence"/>
</dbReference>
<dbReference type="EMBL" id="VSFG01000001">
    <property type="protein sequence ID" value="TYB49438.1"/>
    <property type="molecule type" value="Genomic_DNA"/>
</dbReference>
<proteinExistence type="predicted"/>
<dbReference type="AlphaFoldDB" id="A0A5D0NZ46"/>
<comment type="caution">
    <text evidence="1">The sequence shown here is derived from an EMBL/GenBank/DDBJ whole genome shotgun (WGS) entry which is preliminary data.</text>
</comment>
<protein>
    <submittedName>
        <fullName evidence="1">Uncharacterized protein</fullName>
    </submittedName>
</protein>
<dbReference type="RefSeq" id="WP_067905663.1">
    <property type="nucleotide sequence ID" value="NZ_VSFG01000001.1"/>
</dbReference>
<dbReference type="STRING" id="1220554.GCA_001552135_08318"/>
<sequence length="85" mass="9680">MDLRDATRMILSESAPHPELLRVSRQAHDELARGGEVRHTELSWMLSEAARKNVYPALHARYGSAAFEEMVLVLGREIDRQAPIR</sequence>
<evidence type="ECO:0000313" key="2">
    <source>
        <dbReference type="Proteomes" id="UP000323380"/>
    </source>
</evidence>
<name>A0A5D0NZ46_9ACTN</name>
<reference evidence="1 2" key="1">
    <citation type="submission" date="2019-08" db="EMBL/GenBank/DDBJ databases">
        <title>Actinomadura sp. nov. CYP1-5 isolated from mountain soil.</title>
        <authorList>
            <person name="Songsumanus A."/>
            <person name="Kuncharoen N."/>
            <person name="Kudo T."/>
            <person name="Yuki M."/>
            <person name="Igarashi Y."/>
            <person name="Tanasupawat S."/>
        </authorList>
    </citation>
    <scope>NUCLEOTIDE SEQUENCE [LARGE SCALE GENOMIC DNA]</scope>
    <source>
        <strain evidence="1 2">JCM 14158</strain>
    </source>
</reference>